<comment type="caution">
    <text evidence="1">The sequence shown here is derived from an EMBL/GenBank/DDBJ whole genome shotgun (WGS) entry which is preliminary data.</text>
</comment>
<name>A0ACB9R5S8_9MYRT</name>
<proteinExistence type="predicted"/>
<dbReference type="EMBL" id="CM042883">
    <property type="protein sequence ID" value="KAI4374250.1"/>
    <property type="molecule type" value="Genomic_DNA"/>
</dbReference>
<gene>
    <name evidence="1" type="ORF">MLD38_012263</name>
</gene>
<dbReference type="Proteomes" id="UP001057402">
    <property type="component" value="Chromosome 4"/>
</dbReference>
<accession>A0ACB9R5S8</accession>
<reference evidence="2" key="1">
    <citation type="journal article" date="2023" name="Front. Plant Sci.">
        <title>Chromosomal-level genome assembly of Melastoma candidum provides insights into trichome evolution.</title>
        <authorList>
            <person name="Zhong Y."/>
            <person name="Wu W."/>
            <person name="Sun C."/>
            <person name="Zou P."/>
            <person name="Liu Y."/>
            <person name="Dai S."/>
            <person name="Zhou R."/>
        </authorList>
    </citation>
    <scope>NUCLEOTIDE SEQUENCE [LARGE SCALE GENOMIC DNA]</scope>
</reference>
<keyword evidence="2" id="KW-1185">Reference proteome</keyword>
<protein>
    <submittedName>
        <fullName evidence="1">Uncharacterized protein</fullName>
    </submittedName>
</protein>
<evidence type="ECO:0000313" key="1">
    <source>
        <dbReference type="EMBL" id="KAI4374250.1"/>
    </source>
</evidence>
<evidence type="ECO:0000313" key="2">
    <source>
        <dbReference type="Proteomes" id="UP001057402"/>
    </source>
</evidence>
<organism evidence="1 2">
    <name type="scientific">Melastoma candidum</name>
    <dbReference type="NCBI Taxonomy" id="119954"/>
    <lineage>
        <taxon>Eukaryota</taxon>
        <taxon>Viridiplantae</taxon>
        <taxon>Streptophyta</taxon>
        <taxon>Embryophyta</taxon>
        <taxon>Tracheophyta</taxon>
        <taxon>Spermatophyta</taxon>
        <taxon>Magnoliopsida</taxon>
        <taxon>eudicotyledons</taxon>
        <taxon>Gunneridae</taxon>
        <taxon>Pentapetalae</taxon>
        <taxon>rosids</taxon>
        <taxon>malvids</taxon>
        <taxon>Myrtales</taxon>
        <taxon>Melastomataceae</taxon>
        <taxon>Melastomatoideae</taxon>
        <taxon>Melastomateae</taxon>
        <taxon>Melastoma</taxon>
    </lineage>
</organism>
<sequence length="103" mass="11320">MKSFLGLLIPFAVSAGFVGTTVFFPILLFGGNQNKVIRVWLGRGIDSCDFVFGIAFGVTDPVAFPVGFWVIPLVNGNPDGFRPIGFLRWLVFTLQMQTSFVCI</sequence>